<dbReference type="OrthoDB" id="9796171at2"/>
<dbReference type="InterPro" id="IPR000182">
    <property type="entry name" value="GNAT_dom"/>
</dbReference>
<feature type="domain" description="N-acetyltransferase" evidence="1">
    <location>
        <begin position="10"/>
        <end position="148"/>
    </location>
</feature>
<gene>
    <name evidence="2" type="ORF">BCF44_103687</name>
</gene>
<comment type="caution">
    <text evidence="2">The sequence shown here is derived from an EMBL/GenBank/DDBJ whole genome shotgun (WGS) entry which is preliminary data.</text>
</comment>
<dbReference type="InterPro" id="IPR016181">
    <property type="entry name" value="Acyl_CoA_acyltransferase"/>
</dbReference>
<dbReference type="CDD" id="cd04301">
    <property type="entry name" value="NAT_SF"/>
    <property type="match status" value="1"/>
</dbReference>
<dbReference type="RefSeq" id="WP_116174198.1">
    <property type="nucleotide sequence ID" value="NZ_CP144375.1"/>
</dbReference>
<evidence type="ECO:0000313" key="2">
    <source>
        <dbReference type="EMBL" id="REH52235.1"/>
    </source>
</evidence>
<evidence type="ECO:0000313" key="3">
    <source>
        <dbReference type="Proteomes" id="UP000256269"/>
    </source>
</evidence>
<reference evidence="2 3" key="1">
    <citation type="submission" date="2018-08" db="EMBL/GenBank/DDBJ databases">
        <title>Genomic Encyclopedia of Archaeal and Bacterial Type Strains, Phase II (KMG-II): from individual species to whole genera.</title>
        <authorList>
            <person name="Goeker M."/>
        </authorList>
    </citation>
    <scope>NUCLEOTIDE SEQUENCE [LARGE SCALE GENOMIC DNA]</scope>
    <source>
        <strain evidence="2 3">DSM 45791</strain>
    </source>
</reference>
<dbReference type="Gene3D" id="3.40.630.30">
    <property type="match status" value="1"/>
</dbReference>
<dbReference type="Proteomes" id="UP000256269">
    <property type="component" value="Unassembled WGS sequence"/>
</dbReference>
<name>A0A3E0I228_9PSEU</name>
<dbReference type="EMBL" id="QUNO01000003">
    <property type="protein sequence ID" value="REH52235.1"/>
    <property type="molecule type" value="Genomic_DNA"/>
</dbReference>
<evidence type="ECO:0000259" key="1">
    <source>
        <dbReference type="PROSITE" id="PS51186"/>
    </source>
</evidence>
<sequence>MTLHATLRREWAADLTQQQLYDLLRLRVDVFVVEQKAPYPELDGRDLEQATRHFWLAGDDGRVLATLRLLEDKPGEFRIGRVCTAADARGNGLSGRLMDAAVAEIGSAPSVLDAQVTVKDFYARYGYVTEGEEYLEDGIPHIVMRRNG</sequence>
<organism evidence="2 3">
    <name type="scientific">Kutzneria buriramensis</name>
    <dbReference type="NCBI Taxonomy" id="1045776"/>
    <lineage>
        <taxon>Bacteria</taxon>
        <taxon>Bacillati</taxon>
        <taxon>Actinomycetota</taxon>
        <taxon>Actinomycetes</taxon>
        <taxon>Pseudonocardiales</taxon>
        <taxon>Pseudonocardiaceae</taxon>
        <taxon>Kutzneria</taxon>
    </lineage>
</organism>
<dbReference type="AlphaFoldDB" id="A0A3E0I228"/>
<keyword evidence="3" id="KW-1185">Reference proteome</keyword>
<dbReference type="SUPFAM" id="SSF55729">
    <property type="entry name" value="Acyl-CoA N-acyltransferases (Nat)"/>
    <property type="match status" value="1"/>
</dbReference>
<accession>A0A3E0I228</accession>
<protein>
    <submittedName>
        <fullName evidence="2">ElaA protein</fullName>
    </submittedName>
</protein>
<dbReference type="Pfam" id="PF13673">
    <property type="entry name" value="Acetyltransf_10"/>
    <property type="match status" value="1"/>
</dbReference>
<proteinExistence type="predicted"/>
<dbReference type="PROSITE" id="PS51186">
    <property type="entry name" value="GNAT"/>
    <property type="match status" value="1"/>
</dbReference>
<dbReference type="GO" id="GO:0016747">
    <property type="term" value="F:acyltransferase activity, transferring groups other than amino-acyl groups"/>
    <property type="evidence" value="ECO:0007669"/>
    <property type="project" value="InterPro"/>
</dbReference>